<dbReference type="PANTHER" id="PTHR24148:SF64">
    <property type="entry name" value="HETEROKARYON INCOMPATIBILITY DOMAIN-CONTAINING PROTEIN"/>
    <property type="match status" value="1"/>
</dbReference>
<dbReference type="InterPro" id="IPR052895">
    <property type="entry name" value="HetReg/Transcr_Mod"/>
</dbReference>
<evidence type="ECO:0000313" key="1">
    <source>
        <dbReference type="EMBL" id="KAH6661092.1"/>
    </source>
</evidence>
<sequence>MIFMCGETLFDLDSLFLGLVPSTTSTPDLRYRGHMSAAWSSSQIMEYRTRQRLGNNHVNVNLLHLLDEFRPSFATHSKDHVYSVLGMVQGDELTVLCNAGYSIEYGRETTCVETIIRTATAICMVLRNLDILSVTYLVDQLKTAATIGNFPSWAPVWSSRLVDMPEGPEESCSLLDEHMAALNLCRRAYNFAQSKNKDNESADASKLRQSLIEVFGPGRKLVWTQCGLLALVPTKTQIGDKIMLYKGSKLPFDRDKAR</sequence>
<evidence type="ECO:0000313" key="2">
    <source>
        <dbReference type="Proteomes" id="UP000758603"/>
    </source>
</evidence>
<dbReference type="RefSeq" id="XP_045965223.1">
    <property type="nucleotide sequence ID" value="XM_046099344.1"/>
</dbReference>
<reference evidence="1" key="1">
    <citation type="journal article" date="2021" name="Nat. Commun.">
        <title>Genetic determinants of endophytism in the Arabidopsis root mycobiome.</title>
        <authorList>
            <person name="Mesny F."/>
            <person name="Miyauchi S."/>
            <person name="Thiergart T."/>
            <person name="Pickel B."/>
            <person name="Atanasova L."/>
            <person name="Karlsson M."/>
            <person name="Huettel B."/>
            <person name="Barry K.W."/>
            <person name="Haridas S."/>
            <person name="Chen C."/>
            <person name="Bauer D."/>
            <person name="Andreopoulos W."/>
            <person name="Pangilinan J."/>
            <person name="LaButti K."/>
            <person name="Riley R."/>
            <person name="Lipzen A."/>
            <person name="Clum A."/>
            <person name="Drula E."/>
            <person name="Henrissat B."/>
            <person name="Kohler A."/>
            <person name="Grigoriev I.V."/>
            <person name="Martin F.M."/>
            <person name="Hacquard S."/>
        </authorList>
    </citation>
    <scope>NUCLEOTIDE SEQUENCE</scope>
    <source>
        <strain evidence="1">MPI-SDFR-AT-0073</strain>
    </source>
</reference>
<dbReference type="AlphaFoldDB" id="A0A9P8UZ85"/>
<dbReference type="GeneID" id="70128236"/>
<proteinExistence type="predicted"/>
<organism evidence="1 2">
    <name type="scientific">Truncatella angustata</name>
    <dbReference type="NCBI Taxonomy" id="152316"/>
    <lineage>
        <taxon>Eukaryota</taxon>
        <taxon>Fungi</taxon>
        <taxon>Dikarya</taxon>
        <taxon>Ascomycota</taxon>
        <taxon>Pezizomycotina</taxon>
        <taxon>Sordariomycetes</taxon>
        <taxon>Xylariomycetidae</taxon>
        <taxon>Amphisphaeriales</taxon>
        <taxon>Sporocadaceae</taxon>
        <taxon>Truncatella</taxon>
    </lineage>
</organism>
<comment type="caution">
    <text evidence="1">The sequence shown here is derived from an EMBL/GenBank/DDBJ whole genome shotgun (WGS) entry which is preliminary data.</text>
</comment>
<dbReference type="EMBL" id="JAGPXC010000001">
    <property type="protein sequence ID" value="KAH6661092.1"/>
    <property type="molecule type" value="Genomic_DNA"/>
</dbReference>
<protein>
    <submittedName>
        <fullName evidence="1">Uncharacterized protein</fullName>
    </submittedName>
</protein>
<dbReference type="OrthoDB" id="5416609at2759"/>
<dbReference type="PANTHER" id="PTHR24148">
    <property type="entry name" value="ANKYRIN REPEAT DOMAIN-CONTAINING PROTEIN 39 HOMOLOG-RELATED"/>
    <property type="match status" value="1"/>
</dbReference>
<dbReference type="Proteomes" id="UP000758603">
    <property type="component" value="Unassembled WGS sequence"/>
</dbReference>
<gene>
    <name evidence="1" type="ORF">BKA67DRAFT_531166</name>
</gene>
<accession>A0A9P8UZ85</accession>
<keyword evidence="2" id="KW-1185">Reference proteome</keyword>
<name>A0A9P8UZ85_9PEZI</name>